<proteinExistence type="predicted"/>
<sequence length="29" mass="3409">MMLGAELLDFNPFFSLYIVQRQGLKNLIH</sequence>
<organism evidence="1">
    <name type="scientific">Rhizophora mucronata</name>
    <name type="common">Asiatic mangrove</name>
    <dbReference type="NCBI Taxonomy" id="61149"/>
    <lineage>
        <taxon>Eukaryota</taxon>
        <taxon>Viridiplantae</taxon>
        <taxon>Streptophyta</taxon>
        <taxon>Embryophyta</taxon>
        <taxon>Tracheophyta</taxon>
        <taxon>Spermatophyta</taxon>
        <taxon>Magnoliopsida</taxon>
        <taxon>eudicotyledons</taxon>
        <taxon>Gunneridae</taxon>
        <taxon>Pentapetalae</taxon>
        <taxon>rosids</taxon>
        <taxon>fabids</taxon>
        <taxon>Malpighiales</taxon>
        <taxon>Rhizophoraceae</taxon>
        <taxon>Rhizophora</taxon>
    </lineage>
</organism>
<reference evidence="1" key="1">
    <citation type="submission" date="2018-02" db="EMBL/GenBank/DDBJ databases">
        <title>Rhizophora mucronata_Transcriptome.</title>
        <authorList>
            <person name="Meera S.P."/>
            <person name="Sreeshan A."/>
            <person name="Augustine A."/>
        </authorList>
    </citation>
    <scope>NUCLEOTIDE SEQUENCE</scope>
    <source>
        <tissue evidence="1">Leaf</tissue>
    </source>
</reference>
<protein>
    <submittedName>
        <fullName evidence="1">Uncharacterized protein</fullName>
    </submittedName>
</protein>
<accession>A0A2P2ITY9</accession>
<evidence type="ECO:0000313" key="1">
    <source>
        <dbReference type="EMBL" id="MBW84664.1"/>
    </source>
</evidence>
<name>A0A2P2ITY9_RHIMU</name>
<dbReference type="EMBL" id="GGEC01004181">
    <property type="protein sequence ID" value="MBW84664.1"/>
    <property type="molecule type" value="Transcribed_RNA"/>
</dbReference>
<dbReference type="AlphaFoldDB" id="A0A2P2ITY9"/>